<dbReference type="GO" id="GO:0004553">
    <property type="term" value="F:hydrolase activity, hydrolyzing O-glycosyl compounds"/>
    <property type="evidence" value="ECO:0007669"/>
    <property type="project" value="InterPro"/>
</dbReference>
<evidence type="ECO:0000259" key="12">
    <source>
        <dbReference type="Pfam" id="PF02770"/>
    </source>
</evidence>
<keyword evidence="4" id="KW-0285">Flavoprotein</keyword>
<evidence type="ECO:0000313" key="15">
    <source>
        <dbReference type="Proteomes" id="UP000536711"/>
    </source>
</evidence>
<dbReference type="AlphaFoldDB" id="A0A8H4NRI5"/>
<organism evidence="14 15">
    <name type="scientific">Fusarium acutatum</name>
    <dbReference type="NCBI Taxonomy" id="78861"/>
    <lineage>
        <taxon>Eukaryota</taxon>
        <taxon>Fungi</taxon>
        <taxon>Dikarya</taxon>
        <taxon>Ascomycota</taxon>
        <taxon>Pezizomycotina</taxon>
        <taxon>Sordariomycetes</taxon>
        <taxon>Hypocreomycetidae</taxon>
        <taxon>Hypocreales</taxon>
        <taxon>Nectriaceae</taxon>
        <taxon>Fusarium</taxon>
        <taxon>Fusarium fujikuroi species complex</taxon>
    </lineage>
</organism>
<dbReference type="GO" id="GO:0003995">
    <property type="term" value="F:acyl-CoA dehydrogenase activity"/>
    <property type="evidence" value="ECO:0007669"/>
    <property type="project" value="TreeGrafter"/>
</dbReference>
<evidence type="ECO:0000256" key="8">
    <source>
        <dbReference type="ARBA" id="ARBA00023002"/>
    </source>
</evidence>
<comment type="cofactor">
    <cofactor evidence="1">
        <name>FAD</name>
        <dbReference type="ChEBI" id="CHEBI:57692"/>
    </cofactor>
</comment>
<dbReference type="Gene3D" id="1.10.540.10">
    <property type="entry name" value="Acyl-CoA dehydrogenase/oxidase, N-terminal domain"/>
    <property type="match status" value="1"/>
</dbReference>
<dbReference type="InterPro" id="IPR037069">
    <property type="entry name" value="AcylCoA_DH/ox_N_sf"/>
</dbReference>
<dbReference type="SUPFAM" id="SSF69318">
    <property type="entry name" value="Integrin alpha N-terminal domain"/>
    <property type="match status" value="1"/>
</dbReference>
<dbReference type="PANTHER" id="PTHR48083">
    <property type="entry name" value="MEDIUM-CHAIN SPECIFIC ACYL-COA DEHYDROGENASE, MITOCHONDRIAL-RELATED"/>
    <property type="match status" value="1"/>
</dbReference>
<feature type="domain" description="Acyl-CoA oxidase/dehydrogenase middle" evidence="12">
    <location>
        <begin position="157"/>
        <end position="250"/>
    </location>
</feature>
<keyword evidence="15" id="KW-1185">Reference proteome</keyword>
<keyword evidence="7" id="KW-0274">FAD</keyword>
<dbReference type="GO" id="GO:0050660">
    <property type="term" value="F:flavin adenine dinucleotide binding"/>
    <property type="evidence" value="ECO:0007669"/>
    <property type="project" value="InterPro"/>
</dbReference>
<evidence type="ECO:0000256" key="9">
    <source>
        <dbReference type="ARBA" id="ARBA00023295"/>
    </source>
</evidence>
<dbReference type="InterPro" id="IPR050741">
    <property type="entry name" value="Acyl-CoA_dehydrogenase"/>
</dbReference>
<dbReference type="InterPro" id="IPR028994">
    <property type="entry name" value="Integrin_alpha_N"/>
</dbReference>
<feature type="domain" description="Acyl-CoA dehydrogenase/oxidase N-terminal" evidence="13">
    <location>
        <begin position="33"/>
        <end position="152"/>
    </location>
</feature>
<comment type="caution">
    <text evidence="14">The sequence shown here is derived from an EMBL/GenBank/DDBJ whole genome shotgun (WGS) entry which is preliminary data.</text>
</comment>
<dbReference type="GO" id="GO:0005737">
    <property type="term" value="C:cytoplasm"/>
    <property type="evidence" value="ECO:0007669"/>
    <property type="project" value="TreeGrafter"/>
</dbReference>
<dbReference type="InterPro" id="IPR009100">
    <property type="entry name" value="AcylCoA_DH/oxidase_NM_dom_sf"/>
</dbReference>
<evidence type="ECO:0000256" key="2">
    <source>
        <dbReference type="ARBA" id="ARBA00009347"/>
    </source>
</evidence>
<dbReference type="InterPro" id="IPR013517">
    <property type="entry name" value="FG-GAP"/>
</dbReference>
<dbReference type="InterPro" id="IPR006710">
    <property type="entry name" value="Glyco_hydro_43"/>
</dbReference>
<feature type="region of interest" description="Disordered" evidence="10">
    <location>
        <begin position="988"/>
        <end position="1026"/>
    </location>
</feature>
<dbReference type="Pfam" id="PF00441">
    <property type="entry name" value="Acyl-CoA_dh_1"/>
    <property type="match status" value="1"/>
</dbReference>
<evidence type="ECO:0000256" key="3">
    <source>
        <dbReference type="ARBA" id="ARBA00009865"/>
    </source>
</evidence>
<keyword evidence="6" id="KW-0378">Hydrolase</keyword>
<dbReference type="InterPro" id="IPR046373">
    <property type="entry name" value="Acyl-CoA_Oxase/DH_mid-dom_sf"/>
</dbReference>
<evidence type="ECO:0000256" key="7">
    <source>
        <dbReference type="ARBA" id="ARBA00022827"/>
    </source>
</evidence>
<dbReference type="SUPFAM" id="SSF47203">
    <property type="entry name" value="Acyl-CoA dehydrogenase C-terminal domain-like"/>
    <property type="match status" value="1"/>
</dbReference>
<reference evidence="14 15" key="1">
    <citation type="submission" date="2020-01" db="EMBL/GenBank/DDBJ databases">
        <title>Identification and distribution of gene clusters putatively required for synthesis of sphingolipid metabolism inhibitors in phylogenetically diverse species of the filamentous fungus Fusarium.</title>
        <authorList>
            <person name="Kim H.-S."/>
            <person name="Busman M."/>
            <person name="Brown D.W."/>
            <person name="Divon H."/>
            <person name="Uhlig S."/>
            <person name="Proctor R.H."/>
        </authorList>
    </citation>
    <scope>NUCLEOTIDE SEQUENCE [LARGE SCALE GENOMIC DNA]</scope>
    <source>
        <strain evidence="14 15">NRRL 13308</strain>
    </source>
</reference>
<feature type="compositionally biased region" description="Acidic residues" evidence="10">
    <location>
        <begin position="1010"/>
        <end position="1020"/>
    </location>
</feature>
<feature type="domain" description="Acyl-CoA dehydrogenase/oxidase C-terminal" evidence="11">
    <location>
        <begin position="264"/>
        <end position="402"/>
    </location>
</feature>
<dbReference type="Gene3D" id="2.115.10.20">
    <property type="entry name" value="Glycosyl hydrolase domain, family 43"/>
    <property type="match status" value="1"/>
</dbReference>
<dbReference type="InterPro" id="IPR013786">
    <property type="entry name" value="AcylCoA_DH/ox_N"/>
</dbReference>
<gene>
    <name evidence="14" type="ORF">FACUT_1947</name>
</gene>
<evidence type="ECO:0000256" key="5">
    <source>
        <dbReference type="ARBA" id="ARBA00022729"/>
    </source>
</evidence>
<dbReference type="Pfam" id="PF02770">
    <property type="entry name" value="Acyl-CoA_dh_M"/>
    <property type="match status" value="1"/>
</dbReference>
<protein>
    <submittedName>
        <fullName evidence="14">Acetylxylan esterase</fullName>
    </submittedName>
</protein>
<evidence type="ECO:0000259" key="13">
    <source>
        <dbReference type="Pfam" id="PF02771"/>
    </source>
</evidence>
<dbReference type="EMBL" id="JAADJF010000040">
    <property type="protein sequence ID" value="KAF4442533.1"/>
    <property type="molecule type" value="Genomic_DNA"/>
</dbReference>
<dbReference type="Proteomes" id="UP000536711">
    <property type="component" value="Unassembled WGS sequence"/>
</dbReference>
<dbReference type="PANTHER" id="PTHR48083:SF28">
    <property type="entry name" value="ACYL-COA DEHYDROGENASE FAMILY PROTEIN (AFU_ORTHOLOGUE AFUA_6G10880)-RELATED"/>
    <property type="match status" value="1"/>
</dbReference>
<dbReference type="InterPro" id="IPR009075">
    <property type="entry name" value="AcylCo_DH/oxidase_C"/>
</dbReference>
<evidence type="ECO:0000256" key="6">
    <source>
        <dbReference type="ARBA" id="ARBA00022801"/>
    </source>
</evidence>
<evidence type="ECO:0000259" key="11">
    <source>
        <dbReference type="Pfam" id="PF00441"/>
    </source>
</evidence>
<dbReference type="SUPFAM" id="SSF56645">
    <property type="entry name" value="Acyl-CoA dehydrogenase NM domain-like"/>
    <property type="match status" value="1"/>
</dbReference>
<comment type="similarity">
    <text evidence="2">Belongs to the acyl-CoA dehydrogenase family.</text>
</comment>
<dbReference type="InterPro" id="IPR036250">
    <property type="entry name" value="AcylCo_DH-like_C"/>
</dbReference>
<name>A0A8H4NRI5_9HYPO</name>
<dbReference type="InterPro" id="IPR023296">
    <property type="entry name" value="Glyco_hydro_beta-prop_sf"/>
</dbReference>
<dbReference type="Gene3D" id="1.20.140.10">
    <property type="entry name" value="Butyryl-CoA Dehydrogenase, subunit A, domain 3"/>
    <property type="match status" value="1"/>
</dbReference>
<evidence type="ECO:0000313" key="14">
    <source>
        <dbReference type="EMBL" id="KAF4442533.1"/>
    </source>
</evidence>
<evidence type="ECO:0000256" key="1">
    <source>
        <dbReference type="ARBA" id="ARBA00001974"/>
    </source>
</evidence>
<keyword evidence="5" id="KW-0732">Signal</keyword>
<comment type="similarity">
    <text evidence="3">Belongs to the glycosyl hydrolase 43 family.</text>
</comment>
<dbReference type="Pfam" id="PF13517">
    <property type="entry name" value="FG-GAP_3"/>
    <property type="match status" value="1"/>
</dbReference>
<dbReference type="Pfam" id="PF04616">
    <property type="entry name" value="Glyco_hydro_43"/>
    <property type="match status" value="1"/>
</dbReference>
<proteinExistence type="inferred from homology"/>
<dbReference type="Pfam" id="PF02771">
    <property type="entry name" value="Acyl-CoA_dh_N"/>
    <property type="match status" value="1"/>
</dbReference>
<accession>A0A8H4NRI5</accession>
<dbReference type="GO" id="GO:0005975">
    <property type="term" value="P:carbohydrate metabolic process"/>
    <property type="evidence" value="ECO:0007669"/>
    <property type="project" value="InterPro"/>
</dbReference>
<dbReference type="OrthoDB" id="10254877at2759"/>
<evidence type="ECO:0000256" key="10">
    <source>
        <dbReference type="SAM" id="MobiDB-lite"/>
    </source>
</evidence>
<dbReference type="SUPFAM" id="SSF75005">
    <property type="entry name" value="Arabinanase/levansucrase/invertase"/>
    <property type="match status" value="1"/>
</dbReference>
<evidence type="ECO:0000256" key="4">
    <source>
        <dbReference type="ARBA" id="ARBA00022630"/>
    </source>
</evidence>
<sequence length="1227" mass="134624">MPPDPKLYLPANVPWSEPAWYRTGNSVYLNASHWKLRDNIRKFVDEHILPYALEWEEKGEVPRSAALSFCKSGIPFDDVPEEFRPQDVPDLAGIPQGELDAFHFLISTDEMSRVEGGVSIALGGASTIGLPPVLHYGTHEQKSRWFPGLFSGSVNFCLGITEPGGGSDVANIQTTAEKSSDGKFYVVNGAKKWITGAPWATHMTTAVRTGGQGAKGITVLEIPLNSPGVSLSKIFNSGQNAGGSSFVDLENVKVPVENRIGPENEGFGIIMKNFNRERFALAVGCNRKSRTCLAMSFSYAMERKTFGKKLIENQVIRRKLAEVAHRVEAHWAWLEQIAFQVNSSSEGWQEPNIASQIALVKIQGGQMVELACREAQQIFGGAGYQKGGRGATVEQISRDLRMLLDTFVMYACRHHCIIVVYNRNYPLHYQSIPFRVQETAGNSRAPQQSQRGRGHDHGIYRHYSHAQGVLKSLRLENGGDSASLIKDYPWHNQGGGKFAASKRFDVDMDCNDGPRYAFGDFNNDGLDDFFCLKSDSAVWVSINQGGNPPKFKSIGQVVGKHDGYEATDVRIADIDGDGRADYCLVEDNGAVICSRNGGTGERYAWQGFKTAKGLRETVSDKNSKSEASKSSVVFADLNGDFRDEYMWVSDTGSVHTWNNMRGWGKGIVPEWRDAGLTHKGQAAKGIQDRIKFGRIYGSGRRDYIYLRSDKTGIDMVVWENKGFGSTKRKADGNFCCDMRGTGSDDYVWVYFDGHAAKLNANIHNPPLWVNDLKIELKVPRPRIGIHLADWAGDGKCDVLVQNEATGALMLYENTYETGSKSVTFTNKGVVTPATCSQGWGVSPFDRGMRLADIDGNERADVTCLEPNGRIMGWLNHKSGMENVGQVKFTEGRDRADIRFADVENSGRADIIYLNKYTGAATVFKNLGRKSGTDSSFNWSNRGVLYAPIDRGETMHFTNQGGLGRADLVHVLPFTNKAYTYFNECSASGGDDGPISDPKLPKYSTGGQDGGTDDGSEDGGSGDDSRYDKAKDKWELLSDDPLKDAGSWGQNLDIVSPDVIRDGEQWVMYYSAFTQDDNDGKRCIGVAFSASIVGGVIDPSAFYDPLSNTKLVVYKIDGDRICGKTSIMLQQVENDGFTLKNDPVEILSETDDEKLLETPSLVYEDGSDLLFYSSGCYTSDKYSIKYAMSGSISGPYDKGNDKGLGSIAGSIKSPGSASSNGNGHLLFA</sequence>
<dbReference type="GO" id="GO:0033539">
    <property type="term" value="P:fatty acid beta-oxidation using acyl-CoA dehydrogenase"/>
    <property type="evidence" value="ECO:0007669"/>
    <property type="project" value="TreeGrafter"/>
</dbReference>
<keyword evidence="8" id="KW-0560">Oxidoreductase</keyword>
<dbReference type="InterPro" id="IPR006091">
    <property type="entry name" value="Acyl-CoA_Oxase/DH_mid-dom"/>
</dbReference>
<dbReference type="Gene3D" id="2.40.110.10">
    <property type="entry name" value="Butyryl-CoA Dehydrogenase, subunit A, domain 2"/>
    <property type="match status" value="1"/>
</dbReference>
<keyword evidence="9" id="KW-0326">Glycosidase</keyword>